<dbReference type="InterPro" id="IPR004302">
    <property type="entry name" value="Cellulose/chitin-bd_N"/>
</dbReference>
<dbReference type="EMBL" id="JASFZW010000001">
    <property type="protein sequence ID" value="KAK2080408.1"/>
    <property type="molecule type" value="Genomic_DNA"/>
</dbReference>
<gene>
    <name evidence="2" type="ORF">QBZ16_000261</name>
</gene>
<feature type="domain" description="Chitin-binding type-4" evidence="1">
    <location>
        <begin position="7"/>
        <end position="142"/>
    </location>
</feature>
<proteinExistence type="predicted"/>
<evidence type="ECO:0000313" key="3">
    <source>
        <dbReference type="Proteomes" id="UP001255856"/>
    </source>
</evidence>
<protein>
    <recommendedName>
        <fullName evidence="1">Chitin-binding type-4 domain-containing protein</fullName>
    </recommendedName>
</protein>
<comment type="caution">
    <text evidence="2">The sequence shown here is derived from an EMBL/GenBank/DDBJ whole genome shotgun (WGS) entry which is preliminary data.</text>
</comment>
<dbReference type="Pfam" id="PF03067">
    <property type="entry name" value="LPMO_10"/>
    <property type="match status" value="1"/>
</dbReference>
<dbReference type="Proteomes" id="UP001255856">
    <property type="component" value="Unassembled WGS sequence"/>
</dbReference>
<evidence type="ECO:0000313" key="2">
    <source>
        <dbReference type="EMBL" id="KAK2080408.1"/>
    </source>
</evidence>
<accession>A0AAD9IL87</accession>
<sequence length="145" mass="16686">MLEITGNYSQGQTVDFTIHMNNYHGGDFMFRICKIEGTSKEDEWNQLTEECFAQHELSMPSGEKWFRTGWSEQQEYYMTYKLPDGLTCDGYSSRCVLQWYWLTSNTCIPPGEPAELIPAQNPLGICGITHGYPEEFWNCADITIA</sequence>
<keyword evidence="3" id="KW-1185">Reference proteome</keyword>
<reference evidence="2" key="1">
    <citation type="submission" date="2021-01" db="EMBL/GenBank/DDBJ databases">
        <authorList>
            <person name="Eckstrom K.M.E."/>
        </authorList>
    </citation>
    <scope>NUCLEOTIDE SEQUENCE</scope>
    <source>
        <strain evidence="2">UVCC 0001</strain>
    </source>
</reference>
<name>A0AAD9IL87_PROWI</name>
<evidence type="ECO:0000259" key="1">
    <source>
        <dbReference type="Pfam" id="PF03067"/>
    </source>
</evidence>
<organism evidence="2 3">
    <name type="scientific">Prototheca wickerhamii</name>
    <dbReference type="NCBI Taxonomy" id="3111"/>
    <lineage>
        <taxon>Eukaryota</taxon>
        <taxon>Viridiplantae</taxon>
        <taxon>Chlorophyta</taxon>
        <taxon>core chlorophytes</taxon>
        <taxon>Trebouxiophyceae</taxon>
        <taxon>Chlorellales</taxon>
        <taxon>Chlorellaceae</taxon>
        <taxon>Prototheca</taxon>
    </lineage>
</organism>
<dbReference type="AlphaFoldDB" id="A0AAD9IL87"/>